<dbReference type="PANTHER" id="PTHR44757:SF2">
    <property type="entry name" value="BIOFILM ARCHITECTURE MAINTENANCE PROTEIN MBAA"/>
    <property type="match status" value="1"/>
</dbReference>
<feature type="coiled-coil region" evidence="1">
    <location>
        <begin position="618"/>
        <end position="645"/>
    </location>
</feature>
<dbReference type="NCBIfam" id="TIGR00229">
    <property type="entry name" value="sensory_box"/>
    <property type="match status" value="1"/>
</dbReference>
<dbReference type="Proteomes" id="UP001501588">
    <property type="component" value="Unassembled WGS sequence"/>
</dbReference>
<keyword evidence="8" id="KW-1185">Reference proteome</keyword>
<dbReference type="SMART" id="SM00091">
    <property type="entry name" value="PAS"/>
    <property type="match status" value="5"/>
</dbReference>
<feature type="domain" description="PAC" evidence="4">
    <location>
        <begin position="307"/>
        <end position="359"/>
    </location>
</feature>
<dbReference type="PROSITE" id="PS50883">
    <property type="entry name" value="EAL"/>
    <property type="match status" value="1"/>
</dbReference>
<organism evidence="7 8">
    <name type="scientific">Craurococcus roseus</name>
    <dbReference type="NCBI Taxonomy" id="77585"/>
    <lineage>
        <taxon>Bacteria</taxon>
        <taxon>Pseudomonadati</taxon>
        <taxon>Pseudomonadota</taxon>
        <taxon>Alphaproteobacteria</taxon>
        <taxon>Acetobacterales</taxon>
        <taxon>Acetobacteraceae</taxon>
        <taxon>Craurococcus</taxon>
    </lineage>
</organism>
<dbReference type="InterPro" id="IPR000014">
    <property type="entry name" value="PAS"/>
</dbReference>
<gene>
    <name evidence="7" type="ORF">GCM10009416_48240</name>
</gene>
<dbReference type="EMBL" id="BAAAFZ010000098">
    <property type="protein sequence ID" value="GAA0605054.1"/>
    <property type="molecule type" value="Genomic_DNA"/>
</dbReference>
<dbReference type="SUPFAM" id="SSF55073">
    <property type="entry name" value="Nucleotide cyclase"/>
    <property type="match status" value="1"/>
</dbReference>
<dbReference type="InterPro" id="IPR035965">
    <property type="entry name" value="PAS-like_dom_sf"/>
</dbReference>
<dbReference type="Gene3D" id="3.20.20.450">
    <property type="entry name" value="EAL domain"/>
    <property type="match status" value="1"/>
</dbReference>
<dbReference type="SUPFAM" id="SSF141868">
    <property type="entry name" value="EAL domain-like"/>
    <property type="match status" value="1"/>
</dbReference>
<evidence type="ECO:0008006" key="9">
    <source>
        <dbReference type="Google" id="ProtNLM"/>
    </source>
</evidence>
<proteinExistence type="predicted"/>
<dbReference type="InterPro" id="IPR001633">
    <property type="entry name" value="EAL_dom"/>
</dbReference>
<name>A0ABP3RAE2_9PROT</name>
<dbReference type="PROSITE" id="PS50112">
    <property type="entry name" value="PAS"/>
    <property type="match status" value="1"/>
</dbReference>
<dbReference type="PROSITE" id="PS50113">
    <property type="entry name" value="PAC"/>
    <property type="match status" value="2"/>
</dbReference>
<evidence type="ECO:0000313" key="8">
    <source>
        <dbReference type="Proteomes" id="UP001501588"/>
    </source>
</evidence>
<dbReference type="Pfam" id="PF00563">
    <property type="entry name" value="EAL"/>
    <property type="match status" value="1"/>
</dbReference>
<evidence type="ECO:0000313" key="7">
    <source>
        <dbReference type="EMBL" id="GAA0605054.1"/>
    </source>
</evidence>
<dbReference type="Gene3D" id="3.30.450.20">
    <property type="entry name" value="PAS domain"/>
    <property type="match status" value="5"/>
</dbReference>
<dbReference type="InterPro" id="IPR052155">
    <property type="entry name" value="Biofilm_reg_signaling"/>
</dbReference>
<dbReference type="Gene3D" id="3.30.70.270">
    <property type="match status" value="1"/>
</dbReference>
<dbReference type="CDD" id="cd01948">
    <property type="entry name" value="EAL"/>
    <property type="match status" value="1"/>
</dbReference>
<feature type="transmembrane region" description="Helical" evidence="2">
    <location>
        <begin position="197"/>
        <end position="216"/>
    </location>
</feature>
<keyword evidence="2" id="KW-0812">Transmembrane</keyword>
<evidence type="ECO:0000259" key="5">
    <source>
        <dbReference type="PROSITE" id="PS50883"/>
    </source>
</evidence>
<evidence type="ECO:0000259" key="3">
    <source>
        <dbReference type="PROSITE" id="PS50112"/>
    </source>
</evidence>
<comment type="caution">
    <text evidence="7">The sequence shown here is derived from an EMBL/GenBank/DDBJ whole genome shotgun (WGS) entry which is preliminary data.</text>
</comment>
<dbReference type="SMART" id="SM00052">
    <property type="entry name" value="EAL"/>
    <property type="match status" value="1"/>
</dbReference>
<dbReference type="Pfam" id="PF00990">
    <property type="entry name" value="GGDEF"/>
    <property type="match status" value="1"/>
</dbReference>
<feature type="transmembrane region" description="Helical" evidence="2">
    <location>
        <begin position="52"/>
        <end position="76"/>
    </location>
</feature>
<feature type="domain" description="GGDEF" evidence="6">
    <location>
        <begin position="947"/>
        <end position="1092"/>
    </location>
</feature>
<keyword evidence="1" id="KW-0175">Coiled coil</keyword>
<dbReference type="InterPro" id="IPR013656">
    <property type="entry name" value="PAS_4"/>
</dbReference>
<feature type="transmembrane region" description="Helical" evidence="2">
    <location>
        <begin position="82"/>
        <end position="102"/>
    </location>
</feature>
<dbReference type="InterPro" id="IPR000160">
    <property type="entry name" value="GGDEF_dom"/>
</dbReference>
<dbReference type="SUPFAM" id="SSF55785">
    <property type="entry name" value="PYP-like sensor domain (PAS domain)"/>
    <property type="match status" value="5"/>
</dbReference>
<feature type="transmembrane region" description="Helical" evidence="2">
    <location>
        <begin position="123"/>
        <end position="144"/>
    </location>
</feature>
<evidence type="ECO:0000259" key="4">
    <source>
        <dbReference type="PROSITE" id="PS50113"/>
    </source>
</evidence>
<dbReference type="CDD" id="cd01949">
    <property type="entry name" value="GGDEF"/>
    <property type="match status" value="1"/>
</dbReference>
<dbReference type="PROSITE" id="PS50887">
    <property type="entry name" value="GGDEF"/>
    <property type="match status" value="1"/>
</dbReference>
<dbReference type="InterPro" id="IPR043128">
    <property type="entry name" value="Rev_trsase/Diguanyl_cyclase"/>
</dbReference>
<dbReference type="InterPro" id="IPR000700">
    <property type="entry name" value="PAS-assoc_C"/>
</dbReference>
<sequence>MTPPTGDTRRRPLLTALAEAAALALVGRRENPLRGLPEDRAARIRAAQVASVVRLTPLSMAVNLLNTGLVVHLFWADGPSRWLLGAWFALVALLAGAALWNWRAAKRRPPRTAVSPRATAHTLAHAILFAGAWAALPAALFPMAGPFERFALGCFATGMIAGGAFALSAVPRAGLAYTWIMCLLMGAGMAFSGDHRMAAAAGFLCFYAAIISRNLVAHGDLFAANLRGRSEIEAQREVLGLLLRDFEESAGDCLWETDAAGRLRRCPPRFARMLGVAPETAADAILPDLLGRDGGAADRFAARDPFRDLLATVPAAGGGERALSFTAKPVLDASGAFAGFRGVASDVTERVKAEAELARTKAFLDAVVENVPAVLFAKDMEDGGRYVLLNRAGERLLGCPRAAVLGKTDRDLFAPDEAERFAANDRLALAATAAAEGDARCVSEEAALASRHNGVRHLRTRKLALADLTAGGTGAGPARYVLGISEDVTERKRDEERLREQHRRLDAALTHMSHGLAMFDAERRLVVCNRRLLEMYGLPDGLGACGTPLRALVEASIARGNHPNLSAEFIIADYEARLSGSEPGTAFARLGDGRSIEMSYQPLAGGGAVVTFEDVSERRRAEALIKEQNERLRLREEELAVQNARFHTAIENINQGLCFFDGDHRLIVGNRRYAELYGLAPDQTAPGTTVREIVERRIAAGTGPKGITLEEYVVWRDAVARSPGASTNLIELADGRLFEVRREATPDGGSVATHQDVTERLRTEAALMAQNERFDAALTNMSQGLAMFDADARLVVHNERVLELFGLPPGALRPGQTHREIVERLAALGLYAAGPSPDEICGSFRAPLEGDAASAVQYRALANGRTLAIATRPMRTGGYVATYEDVTERRQAEARIMHMARHDALTGLSNRLSFHERLERALRPLRRGPEGGTNAGTGRTRTAGGKGCIAVLYLDLDRFKGVNDTLGHPAGDALLKAVAGRIAAATRAPHGGAGRAEAAIARLGGDEFAVAVAVGAGPAAARAAAAALAARLVAVLDEPFEVEGHQVVAGTSVGIALAPVDGDCPDRLLKAADLALYKAKAEGRGTFRFFEPEMDRQARAQRALETDLRRALAAGEFELHYQPILDLRADRVSGFEALLRWNHPDRGRVSPAEFVPVAEEIGLMAPIGDWVLRTACAEAAAWPGALKVAVNLSPAQFRSRKLVTSVAEALSASGLPPDRLELEITETVLLERSEPNLDQLHQLRALGARIAMDDFGTGYSSLGYLRAFPFDKIKIDRSFVHDLEKDGDGGCAAIVRAVAGLGASLGVRTTAEGVETAAQLAFIRAEGCTEVQGYHLSPPRPAAEIAAMLRPLVHGAGKAAADAL</sequence>
<dbReference type="RefSeq" id="WP_343898009.1">
    <property type="nucleotide sequence ID" value="NZ_BAAAFZ010000098.1"/>
</dbReference>
<evidence type="ECO:0000256" key="2">
    <source>
        <dbReference type="SAM" id="Phobius"/>
    </source>
</evidence>
<dbReference type="SMART" id="SM00267">
    <property type="entry name" value="GGDEF"/>
    <property type="match status" value="1"/>
</dbReference>
<protein>
    <recommendedName>
        <fullName evidence="9">EAL domain-containing protein</fullName>
    </recommendedName>
</protein>
<feature type="transmembrane region" description="Helical" evidence="2">
    <location>
        <begin position="150"/>
        <end position="167"/>
    </location>
</feature>
<evidence type="ECO:0000259" key="6">
    <source>
        <dbReference type="PROSITE" id="PS50887"/>
    </source>
</evidence>
<reference evidence="8" key="1">
    <citation type="journal article" date="2019" name="Int. J. Syst. Evol. Microbiol.">
        <title>The Global Catalogue of Microorganisms (GCM) 10K type strain sequencing project: providing services to taxonomists for standard genome sequencing and annotation.</title>
        <authorList>
            <consortium name="The Broad Institute Genomics Platform"/>
            <consortium name="The Broad Institute Genome Sequencing Center for Infectious Disease"/>
            <person name="Wu L."/>
            <person name="Ma J."/>
        </authorList>
    </citation>
    <scope>NUCLEOTIDE SEQUENCE [LARGE SCALE GENOMIC DNA]</scope>
    <source>
        <strain evidence="8">JCM 9933</strain>
    </source>
</reference>
<dbReference type="NCBIfam" id="TIGR00254">
    <property type="entry name" value="GGDEF"/>
    <property type="match status" value="1"/>
</dbReference>
<evidence type="ECO:0000256" key="1">
    <source>
        <dbReference type="SAM" id="Coils"/>
    </source>
</evidence>
<accession>A0ABP3RAE2</accession>
<dbReference type="PANTHER" id="PTHR44757">
    <property type="entry name" value="DIGUANYLATE CYCLASE DGCP"/>
    <property type="match status" value="1"/>
</dbReference>
<keyword evidence="2" id="KW-1133">Transmembrane helix</keyword>
<dbReference type="InterPro" id="IPR035919">
    <property type="entry name" value="EAL_sf"/>
</dbReference>
<dbReference type="Pfam" id="PF08448">
    <property type="entry name" value="PAS_4"/>
    <property type="match status" value="2"/>
</dbReference>
<feature type="domain" description="PAC" evidence="4">
    <location>
        <begin position="442"/>
        <end position="500"/>
    </location>
</feature>
<feature type="domain" description="EAL" evidence="5">
    <location>
        <begin position="1101"/>
        <end position="1353"/>
    </location>
</feature>
<dbReference type="Pfam" id="PF12860">
    <property type="entry name" value="PAS_7"/>
    <property type="match status" value="3"/>
</dbReference>
<feature type="domain" description="PAS" evidence="3">
    <location>
        <begin position="360"/>
        <end position="432"/>
    </location>
</feature>
<dbReference type="InterPro" id="IPR029787">
    <property type="entry name" value="Nucleotide_cyclase"/>
</dbReference>
<keyword evidence="2" id="KW-0472">Membrane</keyword>